<protein>
    <submittedName>
        <fullName evidence="3">TMM62-like protein</fullName>
    </submittedName>
</protein>
<dbReference type="Proteomes" id="UP001164746">
    <property type="component" value="Chromosome 11"/>
</dbReference>
<proteinExistence type="predicted"/>
<name>A0ABY7FAN4_MYAAR</name>
<keyword evidence="1" id="KW-1133">Transmembrane helix</keyword>
<organism evidence="3 4">
    <name type="scientific">Mya arenaria</name>
    <name type="common">Soft-shell clam</name>
    <dbReference type="NCBI Taxonomy" id="6604"/>
    <lineage>
        <taxon>Eukaryota</taxon>
        <taxon>Metazoa</taxon>
        <taxon>Spiralia</taxon>
        <taxon>Lophotrochozoa</taxon>
        <taxon>Mollusca</taxon>
        <taxon>Bivalvia</taxon>
        <taxon>Autobranchia</taxon>
        <taxon>Heteroconchia</taxon>
        <taxon>Euheterodonta</taxon>
        <taxon>Imparidentia</taxon>
        <taxon>Neoheterodontei</taxon>
        <taxon>Myida</taxon>
        <taxon>Myoidea</taxon>
        <taxon>Myidae</taxon>
        <taxon>Mya</taxon>
    </lineage>
</organism>
<feature type="transmembrane region" description="Helical" evidence="1">
    <location>
        <begin position="310"/>
        <end position="334"/>
    </location>
</feature>
<feature type="transmembrane region" description="Helical" evidence="1">
    <location>
        <begin position="380"/>
        <end position="397"/>
    </location>
</feature>
<feature type="transmembrane region" description="Helical" evidence="1">
    <location>
        <begin position="489"/>
        <end position="515"/>
    </location>
</feature>
<sequence length="525" mass="60511">MSSEHEPEFQTVSVRWFPVSDIHISRFYGHSRGPELRTFCDTHLGVIRPDLVMATGDLTDAKFRDLKGSRQYEDEWKAYNETVYHCKRTTPLTQSIMIIRTISSGWRETHCRPPTFKQKQQYDHYFRALPHFRSRDQDRNVSVYVCGHLHILGGMARRMYARHSTGLLELELGDWKDNRMYRILAIDHEILSFHDVSMNTWPVVVITSPREASLVPSSDTPPRLASHIRMLIFTTGEVKTVEVHIDGVFKGKATPAGGPVYVLPWKPEDYNYGLHTMAVTVKDILHGTHMMEHHFSLDNSRLSFPFMGRLVLMMDVAVVFKVIFYLVVSVYIVTLLLLNSCQNLEPHLFKGRRGPVGMVTSLYNKWLYCLWLVGKYNKLCYSLVAFIVYVAFGPWFVGELLEGRTGVVFVWGMIVHGSYLPVSLTYVYGLFQLLTFNFPLTIFWGHYLHIQKYPFRQHSLFFKIRNVFIPYCAIVLFQTFIALSEFPSAYGMTAFLLGPVRSGSVIIAVVLFIIVSKGNDRTHSH</sequence>
<keyword evidence="1" id="KW-0812">Transmembrane</keyword>
<dbReference type="Pfam" id="PF24394">
    <property type="entry name" value="TMEM62_C"/>
    <property type="match status" value="1"/>
</dbReference>
<dbReference type="InterPro" id="IPR029052">
    <property type="entry name" value="Metallo-depent_PP-like"/>
</dbReference>
<evidence type="ECO:0000313" key="3">
    <source>
        <dbReference type="EMBL" id="WAR18419.1"/>
    </source>
</evidence>
<dbReference type="PANTHER" id="PTHR14795:SF0">
    <property type="entry name" value="TRANSMEMBRANE PROTEIN 62"/>
    <property type="match status" value="1"/>
</dbReference>
<dbReference type="PANTHER" id="PTHR14795">
    <property type="entry name" value="HELICASE RELATED"/>
    <property type="match status" value="1"/>
</dbReference>
<evidence type="ECO:0000259" key="2">
    <source>
        <dbReference type="Pfam" id="PF24394"/>
    </source>
</evidence>
<feature type="transmembrane region" description="Helical" evidence="1">
    <location>
        <begin position="426"/>
        <end position="448"/>
    </location>
</feature>
<keyword evidence="4" id="KW-1185">Reference proteome</keyword>
<dbReference type="EMBL" id="CP111022">
    <property type="protein sequence ID" value="WAR18419.1"/>
    <property type="molecule type" value="Genomic_DNA"/>
</dbReference>
<gene>
    <name evidence="3" type="ORF">MAR_000257</name>
</gene>
<feature type="transmembrane region" description="Helical" evidence="1">
    <location>
        <begin position="460"/>
        <end position="483"/>
    </location>
</feature>
<evidence type="ECO:0000256" key="1">
    <source>
        <dbReference type="SAM" id="Phobius"/>
    </source>
</evidence>
<evidence type="ECO:0000313" key="4">
    <source>
        <dbReference type="Proteomes" id="UP001164746"/>
    </source>
</evidence>
<dbReference type="InterPro" id="IPR056230">
    <property type="entry name" value="TMEM62_C"/>
</dbReference>
<feature type="domain" description="TMEM62 C-terminal" evidence="2">
    <location>
        <begin position="323"/>
        <end position="447"/>
    </location>
</feature>
<keyword evidence="1" id="KW-0472">Membrane</keyword>
<reference evidence="3" key="1">
    <citation type="submission" date="2022-11" db="EMBL/GenBank/DDBJ databases">
        <title>Centuries of genome instability and evolution in soft-shell clam transmissible cancer (bioRxiv).</title>
        <authorList>
            <person name="Hart S.F.M."/>
            <person name="Yonemitsu M.A."/>
            <person name="Giersch R.M."/>
            <person name="Beal B.F."/>
            <person name="Arriagada G."/>
            <person name="Davis B.W."/>
            <person name="Ostrander E.A."/>
            <person name="Goff S.P."/>
            <person name="Metzger M.J."/>
        </authorList>
    </citation>
    <scope>NUCLEOTIDE SEQUENCE</scope>
    <source>
        <strain evidence="3">MELC-2E11</strain>
        <tissue evidence="3">Siphon/mantle</tissue>
    </source>
</reference>
<accession>A0ABY7FAN4</accession>
<dbReference type="SUPFAM" id="SSF56300">
    <property type="entry name" value="Metallo-dependent phosphatases"/>
    <property type="match status" value="1"/>
</dbReference>